<dbReference type="Ensembl" id="ENSACOT00000013431.1">
    <property type="protein sequence ID" value="ENSACOP00000012975.1"/>
    <property type="gene ID" value="ENSACOG00000009004.1"/>
</dbReference>
<dbReference type="InterPro" id="IPR027417">
    <property type="entry name" value="P-loop_NTPase"/>
</dbReference>
<feature type="compositionally biased region" description="Basic and acidic residues" evidence="6">
    <location>
        <begin position="384"/>
        <end position="418"/>
    </location>
</feature>
<dbReference type="PROSITE" id="PS51456">
    <property type="entry name" value="MYOSIN_MOTOR"/>
    <property type="match status" value="1"/>
</dbReference>
<keyword evidence="1" id="KW-0547">Nucleotide-binding</keyword>
<reference evidence="8" key="2">
    <citation type="submission" date="2025-09" db="UniProtKB">
        <authorList>
            <consortium name="Ensembl"/>
        </authorList>
    </citation>
    <scope>IDENTIFICATION</scope>
</reference>
<reference evidence="8" key="1">
    <citation type="submission" date="2025-08" db="UniProtKB">
        <authorList>
            <consortium name="Ensembl"/>
        </authorList>
    </citation>
    <scope>IDENTIFICATION</scope>
</reference>
<feature type="domain" description="Myosin motor" evidence="7">
    <location>
        <begin position="543"/>
        <end position="744"/>
    </location>
</feature>
<accession>A0A8B9FSS7</accession>
<dbReference type="InterPro" id="IPR001609">
    <property type="entry name" value="Myosin_head_motor_dom-like"/>
</dbReference>
<dbReference type="GO" id="GO:0048471">
    <property type="term" value="C:perinuclear region of cytoplasm"/>
    <property type="evidence" value="ECO:0007669"/>
    <property type="project" value="TreeGrafter"/>
</dbReference>
<dbReference type="GO" id="GO:0043491">
    <property type="term" value="P:phosphatidylinositol 3-kinase/protein kinase B signal transduction"/>
    <property type="evidence" value="ECO:0007669"/>
    <property type="project" value="TreeGrafter"/>
</dbReference>
<comment type="caution">
    <text evidence="5">Lacks conserved residue(s) required for the propagation of feature annotation.</text>
</comment>
<dbReference type="GO" id="GO:0019903">
    <property type="term" value="F:protein phosphatase binding"/>
    <property type="evidence" value="ECO:0007669"/>
    <property type="project" value="TreeGrafter"/>
</dbReference>
<dbReference type="GO" id="GO:2000134">
    <property type="term" value="P:negative regulation of G1/S transition of mitotic cell cycle"/>
    <property type="evidence" value="ECO:0007669"/>
    <property type="project" value="TreeGrafter"/>
</dbReference>
<dbReference type="GO" id="GO:0048812">
    <property type="term" value="P:neuron projection morphogenesis"/>
    <property type="evidence" value="ECO:0007669"/>
    <property type="project" value="TreeGrafter"/>
</dbReference>
<dbReference type="Proteomes" id="UP000694522">
    <property type="component" value="Unplaced"/>
</dbReference>
<dbReference type="Pfam" id="PF00063">
    <property type="entry name" value="Myosin_head"/>
    <property type="match status" value="1"/>
</dbReference>
<dbReference type="Gene3D" id="3.40.850.10">
    <property type="entry name" value="Kinesin motor domain"/>
    <property type="match status" value="1"/>
</dbReference>
<evidence type="ECO:0000256" key="4">
    <source>
        <dbReference type="ARBA" id="ARBA00023175"/>
    </source>
</evidence>
<feature type="region of interest" description="Disordered" evidence="6">
    <location>
        <begin position="584"/>
        <end position="605"/>
    </location>
</feature>
<evidence type="ECO:0000259" key="7">
    <source>
        <dbReference type="PROSITE" id="PS51456"/>
    </source>
</evidence>
<evidence type="ECO:0000313" key="8">
    <source>
        <dbReference type="Ensembl" id="ENSACOP00000012975.1"/>
    </source>
</evidence>
<dbReference type="InterPro" id="IPR052838">
    <property type="entry name" value="Myosin-XVI"/>
</dbReference>
<dbReference type="InterPro" id="IPR036961">
    <property type="entry name" value="Kinesin_motor_dom_sf"/>
</dbReference>
<evidence type="ECO:0000256" key="3">
    <source>
        <dbReference type="ARBA" id="ARBA00023123"/>
    </source>
</evidence>
<evidence type="ECO:0000256" key="5">
    <source>
        <dbReference type="PROSITE-ProRule" id="PRU00782"/>
    </source>
</evidence>
<dbReference type="GO" id="GO:0051015">
    <property type="term" value="F:actin filament binding"/>
    <property type="evidence" value="ECO:0007669"/>
    <property type="project" value="TreeGrafter"/>
</dbReference>
<comment type="similarity">
    <text evidence="5">Belongs to the TRAFAC class myosin-kinesin ATPase superfamily. Myosin family.</text>
</comment>
<dbReference type="GO" id="GO:0005654">
    <property type="term" value="C:nucleoplasm"/>
    <property type="evidence" value="ECO:0007669"/>
    <property type="project" value="TreeGrafter"/>
</dbReference>
<name>A0A8B9FSS7_9PSIT</name>
<feature type="compositionally biased region" description="Low complexity" evidence="6">
    <location>
        <begin position="209"/>
        <end position="225"/>
    </location>
</feature>
<sequence length="744" mass="77299">MAISSRLALCSCQQIRDEDRGPPPAAPPLLLSVIPGGFIKQLVRETEKEAKAAKLRRGGASGKEEVRGALASRGVPICPQPEQGLGDWGQVHAATCSHRLCLERAAQGWGSVSRAVLSMSVPRGAGSGSGSGSCALSLSDPAPLLPLQPVAADSGAGAGISSAAGAEGTKDGRALPNGLQAEGPGGKGVTPPTHKELPPGRAAPGPIHSKAASPAPSLTAAAPKPAETPRLEAPKAAQPSCPKRSPPDPHPGGSPQPQTPTSAAPELVETPRPEAPKAVKPLCPEKSPKDPCPGGIPQPSAPAPSKGPQCSSKAPAKGRDTAKVSECTKKGAPLSRAEPPGKAGAKRELGPARKELEKMKKEAGDGKKEPRETKKPGKCASKSEGPKEELGGTQERSKDVAKEVGKVKEELGEGKEAPGESEETGESTDKDQVRHRGPAGCLPGAWALMLFPRVTHGAMQAEERIAPAGSLLSSLQAPRDVWYEAEKVWLVQEDGFTLATQLKPDVGTPELPAGRVRVRRDADGSVTEVDEDSVQRSNPPSLDLAEDLAALLSLNSCSAMNTLQQRYRARLPCTFAGPSLVSIRDSGTDSGTAGRAPKGKRDMPPHICSVAQRAYRSLLLQRQDQAIVPLGRSGAGRTSCCRKALEFLVGSAGSVDGRVSVEKIQAMFTVLGAFGSVTTGHSSSSTRFSMVLSLDFSATGQITAAHLQTMLLERGRVAQQPPGESSFNVFPLMLAGLDAAQRWV</sequence>
<dbReference type="AlphaFoldDB" id="A0A8B9FSS7"/>
<feature type="region of interest" description="Disordered" evidence="6">
    <location>
        <begin position="154"/>
        <end position="438"/>
    </location>
</feature>
<feature type="compositionally biased region" description="Basic and acidic residues" evidence="6">
    <location>
        <begin position="345"/>
        <end position="375"/>
    </location>
</feature>
<feature type="compositionally biased region" description="Low complexity" evidence="6">
    <location>
        <begin position="154"/>
        <end position="167"/>
    </location>
</feature>
<keyword evidence="2" id="KW-0067">ATP-binding</keyword>
<organism evidence="8 9">
    <name type="scientific">Amazona collaria</name>
    <name type="common">yellow-billed parrot</name>
    <dbReference type="NCBI Taxonomy" id="241587"/>
    <lineage>
        <taxon>Eukaryota</taxon>
        <taxon>Metazoa</taxon>
        <taxon>Chordata</taxon>
        <taxon>Craniata</taxon>
        <taxon>Vertebrata</taxon>
        <taxon>Euteleostomi</taxon>
        <taxon>Archelosauria</taxon>
        <taxon>Archosauria</taxon>
        <taxon>Dinosauria</taxon>
        <taxon>Saurischia</taxon>
        <taxon>Theropoda</taxon>
        <taxon>Coelurosauria</taxon>
        <taxon>Aves</taxon>
        <taxon>Neognathae</taxon>
        <taxon>Neoaves</taxon>
        <taxon>Telluraves</taxon>
        <taxon>Australaves</taxon>
        <taxon>Psittaciformes</taxon>
        <taxon>Psittacidae</taxon>
        <taxon>Amazona</taxon>
    </lineage>
</organism>
<keyword evidence="3 5" id="KW-0518">Myosin</keyword>
<evidence type="ECO:0000313" key="9">
    <source>
        <dbReference type="Proteomes" id="UP000694522"/>
    </source>
</evidence>
<feature type="region of interest" description="Disordered" evidence="6">
    <location>
        <begin position="520"/>
        <end position="540"/>
    </location>
</feature>
<keyword evidence="9" id="KW-1185">Reference proteome</keyword>
<keyword evidence="4" id="KW-0505">Motor protein</keyword>
<dbReference type="SUPFAM" id="SSF52540">
    <property type="entry name" value="P-loop containing nucleoside triphosphate hydrolases"/>
    <property type="match status" value="1"/>
</dbReference>
<dbReference type="GO" id="GO:0016459">
    <property type="term" value="C:myosin complex"/>
    <property type="evidence" value="ECO:0007669"/>
    <property type="project" value="UniProtKB-KW"/>
</dbReference>
<dbReference type="PRINTS" id="PR00193">
    <property type="entry name" value="MYOSINHEAVY"/>
</dbReference>
<protein>
    <recommendedName>
        <fullName evidence="7">Myosin motor domain-containing protein</fullName>
    </recommendedName>
</protein>
<proteinExistence type="inferred from homology"/>
<keyword evidence="5" id="KW-0009">Actin-binding</keyword>
<dbReference type="GO" id="GO:0003774">
    <property type="term" value="F:cytoskeletal motor activity"/>
    <property type="evidence" value="ECO:0007669"/>
    <property type="project" value="InterPro"/>
</dbReference>
<evidence type="ECO:0000256" key="2">
    <source>
        <dbReference type="ARBA" id="ARBA00022840"/>
    </source>
</evidence>
<dbReference type="PANTHER" id="PTHR47335">
    <property type="entry name" value="UNCONVENTIONAL MYOSIN-XVI"/>
    <property type="match status" value="1"/>
</dbReference>
<feature type="compositionally biased region" description="Pro residues" evidence="6">
    <location>
        <begin position="248"/>
        <end position="258"/>
    </location>
</feature>
<feature type="compositionally biased region" description="Pro residues" evidence="6">
    <location>
        <begin position="290"/>
        <end position="302"/>
    </location>
</feature>
<evidence type="ECO:0000256" key="6">
    <source>
        <dbReference type="SAM" id="MobiDB-lite"/>
    </source>
</evidence>
<feature type="compositionally biased region" description="Basic and acidic residues" evidence="6">
    <location>
        <begin position="317"/>
        <end position="329"/>
    </location>
</feature>
<dbReference type="PANTHER" id="PTHR47335:SF1">
    <property type="entry name" value="UNCONVENTIONAL MYOSIN-XVI"/>
    <property type="match status" value="1"/>
</dbReference>
<dbReference type="GO" id="GO:0005524">
    <property type="term" value="F:ATP binding"/>
    <property type="evidence" value="ECO:0007669"/>
    <property type="project" value="UniProtKB-KW"/>
</dbReference>
<evidence type="ECO:0000256" key="1">
    <source>
        <dbReference type="ARBA" id="ARBA00022741"/>
    </source>
</evidence>